<dbReference type="OrthoDB" id="438153at2759"/>
<dbReference type="SUPFAM" id="SSF51126">
    <property type="entry name" value="Pectin lyase-like"/>
    <property type="match status" value="1"/>
</dbReference>
<dbReference type="InterPro" id="IPR011050">
    <property type="entry name" value="Pectin_lyase_fold/virulence"/>
</dbReference>
<gene>
    <name evidence="2" type="ORF">AK812_SmicGene43995</name>
</gene>
<dbReference type="SUPFAM" id="SSF100950">
    <property type="entry name" value="NagB/RpiA/CoA transferase-like"/>
    <property type="match status" value="1"/>
</dbReference>
<protein>
    <submittedName>
        <fullName evidence="2">Putative 6-phosphogluconolactonase 3, chloroplastic</fullName>
    </submittedName>
</protein>
<dbReference type="Proteomes" id="UP000186817">
    <property type="component" value="Unassembled WGS sequence"/>
</dbReference>
<accession>A0A1Q9BZL1</accession>
<sequence>MRGMSPILAVQEQVLPKHAKATFRLASAAEHERGKPSTFPVASMMPLAPAWHVSGRGLHGVKPGTGVQFYLRSGADVLSTGKVPPAAASRVVIKPDAEAVAFELCAEVARAAKEAVAARGAFVLAIPGGSILKMLVTGSSQLEGVEWDKGVLAYVNHKCVPNDDASKKVLVASAGVSEKYPMGKSEAMKKAIEGMEGPRAFPAQALRSTACYLLDEAAASSLSEGKSVMRAAATAELMAPLFGCGSPAAPSAPPEKRLLSPDPPLNHTDLVTPRHAGPIAEASVSRNLEPALREAAPVEAGAAFLEDESADYPLCEGLPRNGIRVIDTAHVISTNCTWHGHPGLQVTLKETLTFQGNLVLKGEIQIMGEQELDGINVSGKMTVIAANASFVGCRNRMKDGKGGALFIQRDLIVSNSSVKFENCRASAGGGLYTGSFLQEAESTVTFENCFGNAGGGAHVRNDFTQGPKSSAIFRSCSANGFGGGLYTGSFLQEAESMVTFENCTGLSGGGASVKENFTQGRKSSAIFRNGGGLYTDGSFSQEAESTVTFENCTGSFGGGAHVKKNFTQGRNSSAIFRSCSAAGYSGDGGGLYTDGSFFQEAESMVTFEEAASTLAAASPKQKKAR</sequence>
<dbReference type="GO" id="GO:0005975">
    <property type="term" value="P:carbohydrate metabolic process"/>
    <property type="evidence" value="ECO:0007669"/>
    <property type="project" value="InterPro"/>
</dbReference>
<evidence type="ECO:0000313" key="2">
    <source>
        <dbReference type="EMBL" id="OLP76113.1"/>
    </source>
</evidence>
<comment type="caution">
    <text evidence="2">The sequence shown here is derived from an EMBL/GenBank/DDBJ whole genome shotgun (WGS) entry which is preliminary data.</text>
</comment>
<dbReference type="Pfam" id="PF01182">
    <property type="entry name" value="Glucosamine_iso"/>
    <property type="match status" value="1"/>
</dbReference>
<dbReference type="AlphaFoldDB" id="A0A1Q9BZL1"/>
<evidence type="ECO:0000259" key="1">
    <source>
        <dbReference type="Pfam" id="PF01182"/>
    </source>
</evidence>
<proteinExistence type="predicted"/>
<dbReference type="Gene3D" id="3.40.50.1360">
    <property type="match status" value="1"/>
</dbReference>
<feature type="domain" description="Glucosamine/galactosamine-6-phosphate isomerase" evidence="1">
    <location>
        <begin position="95"/>
        <end position="182"/>
    </location>
</feature>
<evidence type="ECO:0000313" key="3">
    <source>
        <dbReference type="Proteomes" id="UP000186817"/>
    </source>
</evidence>
<keyword evidence="3" id="KW-1185">Reference proteome</keyword>
<dbReference type="EMBL" id="LSRX01002137">
    <property type="protein sequence ID" value="OLP76113.1"/>
    <property type="molecule type" value="Genomic_DNA"/>
</dbReference>
<reference evidence="2 3" key="1">
    <citation type="submission" date="2016-02" db="EMBL/GenBank/DDBJ databases">
        <title>Genome analysis of coral dinoflagellate symbionts highlights evolutionary adaptations to a symbiotic lifestyle.</title>
        <authorList>
            <person name="Aranda M."/>
            <person name="Li Y."/>
            <person name="Liew Y.J."/>
            <person name="Baumgarten S."/>
            <person name="Simakov O."/>
            <person name="Wilson M."/>
            <person name="Piel J."/>
            <person name="Ashoor H."/>
            <person name="Bougouffa S."/>
            <person name="Bajic V.B."/>
            <person name="Ryu T."/>
            <person name="Ravasi T."/>
            <person name="Bayer T."/>
            <person name="Micklem G."/>
            <person name="Kim H."/>
            <person name="Bhak J."/>
            <person name="Lajeunesse T.C."/>
            <person name="Voolstra C.R."/>
        </authorList>
    </citation>
    <scope>NUCLEOTIDE SEQUENCE [LARGE SCALE GENOMIC DNA]</scope>
    <source>
        <strain evidence="2 3">CCMP2467</strain>
    </source>
</reference>
<name>A0A1Q9BZL1_SYMMI</name>
<dbReference type="InterPro" id="IPR006148">
    <property type="entry name" value="Glc/Gal-6P_isomerase"/>
</dbReference>
<organism evidence="2 3">
    <name type="scientific">Symbiodinium microadriaticum</name>
    <name type="common">Dinoflagellate</name>
    <name type="synonym">Zooxanthella microadriatica</name>
    <dbReference type="NCBI Taxonomy" id="2951"/>
    <lineage>
        <taxon>Eukaryota</taxon>
        <taxon>Sar</taxon>
        <taxon>Alveolata</taxon>
        <taxon>Dinophyceae</taxon>
        <taxon>Suessiales</taxon>
        <taxon>Symbiodiniaceae</taxon>
        <taxon>Symbiodinium</taxon>
    </lineage>
</organism>
<dbReference type="InterPro" id="IPR037171">
    <property type="entry name" value="NagB/RpiA_transferase-like"/>
</dbReference>